<dbReference type="InterPro" id="IPR014001">
    <property type="entry name" value="Helicase_ATP-bd"/>
</dbReference>
<evidence type="ECO:0000256" key="1">
    <source>
        <dbReference type="ARBA" id="ARBA00022490"/>
    </source>
</evidence>
<dbReference type="CDD" id="cd18810">
    <property type="entry name" value="SF2_C_TRCF"/>
    <property type="match status" value="1"/>
</dbReference>
<evidence type="ECO:0000313" key="12">
    <source>
        <dbReference type="EMBL" id="ODN43949.1"/>
    </source>
</evidence>
<dbReference type="RefSeq" id="WP_069313745.1">
    <property type="nucleotide sequence ID" value="NZ_MDTU01000001.1"/>
</dbReference>
<comment type="function">
    <text evidence="9">Couples transcription and DNA repair by recognizing RNA polymerase (RNAP) stalled at DNA lesions. Mediates ATP-dependent release of RNAP and its truncated transcript from the DNA, and recruitment of nucleotide excision repair machinery to the damaged site.</text>
</comment>
<comment type="subcellular location">
    <subcellularLocation>
        <location evidence="9">Cytoplasm</location>
    </subcellularLocation>
</comment>
<keyword evidence="5" id="KW-0347">Helicase</keyword>
<dbReference type="Gene3D" id="3.40.50.11140">
    <property type="match status" value="1"/>
</dbReference>
<dbReference type="Pfam" id="PF17757">
    <property type="entry name" value="UvrB_inter"/>
    <property type="match status" value="1"/>
</dbReference>
<keyword evidence="3 9" id="KW-0227">DNA damage</keyword>
<dbReference type="PANTHER" id="PTHR47964:SF1">
    <property type="entry name" value="ATP-DEPENDENT DNA HELICASE HOMOLOG RECG, CHLOROPLASTIC"/>
    <property type="match status" value="1"/>
</dbReference>
<dbReference type="Pfam" id="PF02559">
    <property type="entry name" value="CarD_TRCF_RID"/>
    <property type="match status" value="1"/>
</dbReference>
<keyword evidence="2 9" id="KW-0547">Nucleotide-binding</keyword>
<dbReference type="InterPro" id="IPR027417">
    <property type="entry name" value="P-loop_NTPase"/>
</dbReference>
<organism evidence="12 13">
    <name type="scientific">Piscirickettsia litoralis</name>
    <dbReference type="NCBI Taxonomy" id="1891921"/>
    <lineage>
        <taxon>Bacteria</taxon>
        <taxon>Pseudomonadati</taxon>
        <taxon>Pseudomonadota</taxon>
        <taxon>Gammaproteobacteria</taxon>
        <taxon>Thiotrichales</taxon>
        <taxon>Piscirickettsiaceae</taxon>
        <taxon>Piscirickettsia</taxon>
    </lineage>
</organism>
<dbReference type="PROSITE" id="PS51194">
    <property type="entry name" value="HELICASE_CTER"/>
    <property type="match status" value="1"/>
</dbReference>
<dbReference type="Gene3D" id="2.40.10.170">
    <property type="match status" value="1"/>
</dbReference>
<dbReference type="InterPro" id="IPR041471">
    <property type="entry name" value="UvrB_inter"/>
</dbReference>
<dbReference type="InterPro" id="IPR036101">
    <property type="entry name" value="CarD-like/TRCF_RID_sf"/>
</dbReference>
<dbReference type="Gene3D" id="3.90.1150.50">
    <property type="entry name" value="Transcription-repair-coupling factor, D7 domain"/>
    <property type="match status" value="1"/>
</dbReference>
<dbReference type="InterPro" id="IPR011545">
    <property type="entry name" value="DEAD/DEAH_box_helicase_dom"/>
</dbReference>
<evidence type="ECO:0000256" key="2">
    <source>
        <dbReference type="ARBA" id="ARBA00022741"/>
    </source>
</evidence>
<dbReference type="Proteomes" id="UP000094329">
    <property type="component" value="Unassembled WGS sequence"/>
</dbReference>
<dbReference type="InterPro" id="IPR047112">
    <property type="entry name" value="RecG/Mfd"/>
</dbReference>
<accession>A0ABX3ACP3</accession>
<dbReference type="InterPro" id="IPR005118">
    <property type="entry name" value="TRCF_C"/>
</dbReference>
<dbReference type="CDD" id="cd17991">
    <property type="entry name" value="DEXHc_TRCF"/>
    <property type="match status" value="1"/>
</dbReference>
<dbReference type="EC" id="3.6.4.-" evidence="9"/>
<dbReference type="SUPFAM" id="SSF52540">
    <property type="entry name" value="P-loop containing nucleoside triphosphate hydrolases"/>
    <property type="match status" value="4"/>
</dbReference>
<protein>
    <recommendedName>
        <fullName evidence="9">Transcription-repair-coupling factor</fullName>
        <shortName evidence="9">TRCF</shortName>
        <ecNumber evidence="9">3.6.4.-</ecNumber>
    </recommendedName>
</protein>
<dbReference type="InterPro" id="IPR003711">
    <property type="entry name" value="CarD-like/TRCF_RID"/>
</dbReference>
<dbReference type="Pfam" id="PF00270">
    <property type="entry name" value="DEAD"/>
    <property type="match status" value="1"/>
</dbReference>
<keyword evidence="6 9" id="KW-0067">ATP-binding</keyword>
<dbReference type="Pfam" id="PF03461">
    <property type="entry name" value="TRCF"/>
    <property type="match status" value="1"/>
</dbReference>
<gene>
    <name evidence="9" type="primary">mfd</name>
    <name evidence="12" type="ORF">BGC07_14970</name>
</gene>
<feature type="domain" description="Helicase ATP-binding" evidence="10">
    <location>
        <begin position="638"/>
        <end position="798"/>
    </location>
</feature>
<keyword evidence="7 9" id="KW-0238">DNA-binding</keyword>
<evidence type="ECO:0000313" key="13">
    <source>
        <dbReference type="Proteomes" id="UP000094329"/>
    </source>
</evidence>
<dbReference type="SUPFAM" id="SSF143517">
    <property type="entry name" value="TRCF domain-like"/>
    <property type="match status" value="1"/>
</dbReference>
<dbReference type="SMART" id="SM00490">
    <property type="entry name" value="HELICc"/>
    <property type="match status" value="1"/>
</dbReference>
<evidence type="ECO:0000256" key="3">
    <source>
        <dbReference type="ARBA" id="ARBA00022763"/>
    </source>
</evidence>
<keyword evidence="8 9" id="KW-0234">DNA repair</keyword>
<dbReference type="EMBL" id="MDTU01000001">
    <property type="protein sequence ID" value="ODN43949.1"/>
    <property type="molecule type" value="Genomic_DNA"/>
</dbReference>
<evidence type="ECO:0000259" key="11">
    <source>
        <dbReference type="PROSITE" id="PS51194"/>
    </source>
</evidence>
<dbReference type="Pfam" id="PF00271">
    <property type="entry name" value="Helicase_C"/>
    <property type="match status" value="1"/>
</dbReference>
<evidence type="ECO:0000256" key="7">
    <source>
        <dbReference type="ARBA" id="ARBA00023125"/>
    </source>
</evidence>
<dbReference type="SUPFAM" id="SSF141259">
    <property type="entry name" value="CarD-like"/>
    <property type="match status" value="1"/>
</dbReference>
<dbReference type="HAMAP" id="MF_00969">
    <property type="entry name" value="TRCF"/>
    <property type="match status" value="1"/>
</dbReference>
<feature type="domain" description="Helicase C-terminal" evidence="11">
    <location>
        <begin position="819"/>
        <end position="973"/>
    </location>
</feature>
<sequence>MKQIISSLPQKKGLVKTYGNAEGAATALLIAEALQQHNGPALIIAEDTLMADRLAREIPFFQDENDQGQPKLQHFPDWETLPYDRFSASEEIRSQRIKTLYDLKYQTQTHCITSINAVLHYIAPVDALLKSTLMMKAGDAMSLENFRLALTQAGYRHVEQVFEHGEYASRGSLLDIFPMGADTPFRIDFFDDEVDSIRTFDSETQRSIDKVSHIQLLPAYEHSVDDEAKRLFRNQWRERFSGDLNRHLPYQDLSQGYVPAGIEYYLPLFFKESETLFHYLPDNTLIITSGNLQKAIGQYWQELSSRFDQYGHDIEYPLLKPNEICLDDNTFFSQLKNFPRLHVQNESIQESAGRYNVVTNALPNIEANASLQYPFTNFKSFIQESTLNLNPNQNNDTYRILLCVDSAGRQEILLEQLKQHQLKPSLVISWQDFYDNKNNNDTKNNFAITVHPLTESVSLAELGISIITESALFGQHTTPQSQKARRVIDPDTIIKNLTELNIGDAVVHIEHGIGRYLGLQTIEADGQPAEYLTLEYAGESKLYVPVTSLHLINRYTGAAESAPALNRLGTEQWSKARRKAIEKARDTAAELLELYAKREAQSGFSFPAPDDEYQQFANEFAFEETEDQQKAIISVNADMQNKRPMDRLVCGDVGFGKTEVAMRAAFQAANSGKQVAILVPTTLLAQQHHQSFSDRFANWPIKVGILSRFQSSKAQGIIKQIEGGQLDIIIGTHKLLSEGIKFNNLGLLIIDEEHRFGVRQKERLKQIRNNVDILALTATPIPRTLNMSMAGIRDMSIIATPPAKRLAIKTFIRERQDSLIREAILREILRGGQVYVLHNKVESIERIATEIAELVPEANVNTAHGQMRERELEKTMSDFYHHRFNVLVCTTIIETGIDIPSANTIIIDRADHLGLAQLHQLRGRVGRSHHQAYAYLLTPHPKSMTSDAKKRLEALAAADTLGAGFILATHDLEIRGAGEILGEGQSGHIQSVGYSLYMDILDRAVKAMKQGKTLSLDDKLNEQTEINLHVPALIPDDYMPDVHMRLTLYKRIASAENNNALDNLQVEMIDRFGLLPKQCNTLFAVTRLKLQAQALGIRKIEANAAQGSIIFDKEPNINTAELISLIQKQAHIYRLEGAERLKFKVNMTEYKKRLSTVEDLLKKLVA</sequence>
<comment type="caution">
    <text evidence="12">The sequence shown here is derived from an EMBL/GenBank/DDBJ whole genome shotgun (WGS) entry which is preliminary data.</text>
</comment>
<dbReference type="SMART" id="SM00982">
    <property type="entry name" value="TRCF"/>
    <property type="match status" value="1"/>
</dbReference>
<dbReference type="SMART" id="SM01058">
    <property type="entry name" value="CarD_TRCF"/>
    <property type="match status" value="1"/>
</dbReference>
<keyword evidence="13" id="KW-1185">Reference proteome</keyword>
<evidence type="ECO:0000256" key="8">
    <source>
        <dbReference type="ARBA" id="ARBA00023204"/>
    </source>
</evidence>
<reference evidence="12 13" key="1">
    <citation type="submission" date="2016-08" db="EMBL/GenBank/DDBJ databases">
        <title>Draft genome sequence of Candidatus Piscirickettsia litoralis, from seawater.</title>
        <authorList>
            <person name="Wan X."/>
            <person name="Lee A.J."/>
            <person name="Hou S."/>
            <person name="Donachie S.P."/>
        </authorList>
    </citation>
    <scope>NUCLEOTIDE SEQUENCE [LARGE SCALE GENOMIC DNA]</scope>
    <source>
        <strain evidence="12 13">Y2</strain>
    </source>
</reference>
<dbReference type="Pfam" id="PF21132">
    <property type="entry name" value="MFD_D3"/>
    <property type="match status" value="1"/>
</dbReference>
<evidence type="ECO:0000259" key="10">
    <source>
        <dbReference type="PROSITE" id="PS51192"/>
    </source>
</evidence>
<keyword evidence="1 9" id="KW-0963">Cytoplasm</keyword>
<dbReference type="InterPro" id="IPR001650">
    <property type="entry name" value="Helicase_C-like"/>
</dbReference>
<evidence type="ECO:0000256" key="9">
    <source>
        <dbReference type="HAMAP-Rule" id="MF_00969"/>
    </source>
</evidence>
<dbReference type="Gene3D" id="3.30.2060.10">
    <property type="entry name" value="Penicillin-binding protein 1b domain"/>
    <property type="match status" value="1"/>
</dbReference>
<keyword evidence="4 9" id="KW-0378">Hydrolase</keyword>
<dbReference type="SMART" id="SM00487">
    <property type="entry name" value="DEXDc"/>
    <property type="match status" value="1"/>
</dbReference>
<comment type="similarity">
    <text evidence="9">In the C-terminal section; belongs to the helicase family. RecG subfamily.</text>
</comment>
<evidence type="ECO:0000256" key="6">
    <source>
        <dbReference type="ARBA" id="ARBA00022840"/>
    </source>
</evidence>
<name>A0ABX3ACP3_9GAMM</name>
<dbReference type="InterPro" id="IPR048635">
    <property type="entry name" value="MFD_D3"/>
</dbReference>
<evidence type="ECO:0000256" key="4">
    <source>
        <dbReference type="ARBA" id="ARBA00022801"/>
    </source>
</evidence>
<proteinExistence type="inferred from homology"/>
<dbReference type="InterPro" id="IPR037235">
    <property type="entry name" value="TRCF-like_C_D7"/>
</dbReference>
<dbReference type="NCBIfam" id="TIGR00580">
    <property type="entry name" value="mfd"/>
    <property type="match status" value="1"/>
</dbReference>
<evidence type="ECO:0000256" key="5">
    <source>
        <dbReference type="ARBA" id="ARBA00022806"/>
    </source>
</evidence>
<dbReference type="InterPro" id="IPR004576">
    <property type="entry name" value="Mfd"/>
</dbReference>
<dbReference type="PANTHER" id="PTHR47964">
    <property type="entry name" value="ATP-DEPENDENT DNA HELICASE HOMOLOG RECG, CHLOROPLASTIC"/>
    <property type="match status" value="1"/>
</dbReference>
<dbReference type="Gene3D" id="3.40.50.11180">
    <property type="match status" value="1"/>
</dbReference>
<dbReference type="Gene3D" id="3.40.50.300">
    <property type="entry name" value="P-loop containing nucleotide triphosphate hydrolases"/>
    <property type="match status" value="2"/>
</dbReference>
<dbReference type="PROSITE" id="PS51192">
    <property type="entry name" value="HELICASE_ATP_BIND_1"/>
    <property type="match status" value="1"/>
</dbReference>
<dbReference type="NCBIfam" id="NF007966">
    <property type="entry name" value="PRK10689.1"/>
    <property type="match status" value="1"/>
</dbReference>
<comment type="similarity">
    <text evidence="9">In the N-terminal section; belongs to the UvrB family.</text>
</comment>